<dbReference type="Proteomes" id="UP000530038">
    <property type="component" value="Unassembled WGS sequence"/>
</dbReference>
<sequence length="64" mass="7012">MKTKDAITAVGGIKMLCKMLGCSRAAVYQWGPDVPAHRQYELEVKTGGQLQSDYTQNAKGSNHE</sequence>
<dbReference type="InterPro" id="IPR010982">
    <property type="entry name" value="Lambda_DNA-bd_dom_sf"/>
</dbReference>
<dbReference type="SUPFAM" id="SSF47413">
    <property type="entry name" value="lambda repressor-like DNA-binding domains"/>
    <property type="match status" value="1"/>
</dbReference>
<dbReference type="EMBL" id="JACERK010000017">
    <property type="protein sequence ID" value="MBA5234788.1"/>
    <property type="molecule type" value="Genomic_DNA"/>
</dbReference>
<gene>
    <name evidence="1" type="ORF">H2Y56_22155</name>
</gene>
<accession>A0ABR5ZJX1</accession>
<dbReference type="Pfam" id="PF14549">
    <property type="entry name" value="P22_Cro"/>
    <property type="match status" value="1"/>
</dbReference>
<proteinExistence type="predicted"/>
<comment type="caution">
    <text evidence="1">The sequence shown here is derived from an EMBL/GenBank/DDBJ whole genome shotgun (WGS) entry which is preliminary data.</text>
</comment>
<name>A0ABR5ZJX1_9GAMM</name>
<protein>
    <submittedName>
        <fullName evidence="1">Cro/Cl family transcriptional regulator</fullName>
    </submittedName>
</protein>
<reference evidence="1 2" key="1">
    <citation type="submission" date="2020-07" db="EMBL/GenBank/DDBJ databases">
        <title>Characterization of Pectobacterium aroidearum strains causing soft rot on Amorphophallus konjac.</title>
        <authorList>
            <person name="Xie H."/>
        </authorList>
    </citation>
    <scope>NUCLEOTIDE SEQUENCE [LARGE SCALE GENOMIC DNA]</scope>
    <source>
        <strain evidence="1 2">MY10</strain>
    </source>
</reference>
<organism evidence="1 2">
    <name type="scientific">Pectobacterium aroidearum</name>
    <dbReference type="NCBI Taxonomy" id="1201031"/>
    <lineage>
        <taxon>Bacteria</taxon>
        <taxon>Pseudomonadati</taxon>
        <taxon>Pseudomonadota</taxon>
        <taxon>Gammaproteobacteria</taxon>
        <taxon>Enterobacterales</taxon>
        <taxon>Pectobacteriaceae</taxon>
        <taxon>Pectobacterium</taxon>
    </lineage>
</organism>
<dbReference type="Gene3D" id="1.10.260.40">
    <property type="entry name" value="lambda repressor-like DNA-binding domains"/>
    <property type="match status" value="1"/>
</dbReference>
<dbReference type="RefSeq" id="WP_181838360.1">
    <property type="nucleotide sequence ID" value="NZ_JACERK010000017.1"/>
</dbReference>
<evidence type="ECO:0000313" key="2">
    <source>
        <dbReference type="Proteomes" id="UP000530038"/>
    </source>
</evidence>
<keyword evidence="2" id="KW-1185">Reference proteome</keyword>
<evidence type="ECO:0000313" key="1">
    <source>
        <dbReference type="EMBL" id="MBA5234788.1"/>
    </source>
</evidence>